<keyword evidence="1" id="KW-0813">Transport</keyword>
<gene>
    <name evidence="3" type="primary">atpC_29</name>
    <name evidence="3" type="ORF">SDC9_84024</name>
</gene>
<dbReference type="InterPro" id="IPR036079">
    <property type="entry name" value="ATPase_csu/dsu_sf"/>
</dbReference>
<dbReference type="SUPFAM" id="SSF103486">
    <property type="entry name" value="V-type ATP synthase subunit C"/>
    <property type="match status" value="1"/>
</dbReference>
<protein>
    <submittedName>
        <fullName evidence="3">V-type ATP synthase subunit C</fullName>
    </submittedName>
</protein>
<sequence>MLGRTSSLAMIPKSRGIISHHLTEQEYEELMHKRNVNEIGIYLRNHPYFHDSFVGIQEPDIHRERLEDLLSRDIYYKFESLRRYDFSSGKFAHFFLIDCEVHELLHALQLLATGGAETYIIRLPGFLTNQTSFDLIGLAHARNFTEFLSVVRHTPYYGLLRPLLSDVASFDYAACEHALRSYYYTETLELIDKNFPAKERPAVKELFTREAEIYNLDLIYRIKSFFPGSYTPKEIEELLLPVSFEVPRKRMLEMAAARDLRQLSTIYKGCGYDKDYGDFQVESSSACAWRQLYHKSMHILRFSLSPGPVLAALLLLAKIERSNIINIIEGVRYHLDPSDIRLLLKY</sequence>
<dbReference type="GO" id="GO:0046961">
    <property type="term" value="F:proton-transporting ATPase activity, rotational mechanism"/>
    <property type="evidence" value="ECO:0007669"/>
    <property type="project" value="InterPro"/>
</dbReference>
<name>A0A644Z941_9ZZZZ</name>
<dbReference type="AlphaFoldDB" id="A0A644Z941"/>
<proteinExistence type="predicted"/>
<keyword evidence="2" id="KW-0406">Ion transport</keyword>
<organism evidence="3">
    <name type="scientific">bioreactor metagenome</name>
    <dbReference type="NCBI Taxonomy" id="1076179"/>
    <lineage>
        <taxon>unclassified sequences</taxon>
        <taxon>metagenomes</taxon>
        <taxon>ecological metagenomes</taxon>
    </lineage>
</organism>
<evidence type="ECO:0000256" key="2">
    <source>
        <dbReference type="ARBA" id="ARBA00023065"/>
    </source>
</evidence>
<dbReference type="InterPro" id="IPR044911">
    <property type="entry name" value="V-type_ATPase_csu/dsu_dom_3"/>
</dbReference>
<evidence type="ECO:0000256" key="1">
    <source>
        <dbReference type="ARBA" id="ARBA00022448"/>
    </source>
</evidence>
<evidence type="ECO:0000313" key="3">
    <source>
        <dbReference type="EMBL" id="MPM37410.1"/>
    </source>
</evidence>
<dbReference type="EMBL" id="VSSQ01007933">
    <property type="protein sequence ID" value="MPM37410.1"/>
    <property type="molecule type" value="Genomic_DNA"/>
</dbReference>
<accession>A0A644Z941</accession>
<dbReference type="Gene3D" id="1.10.132.50">
    <property type="entry name" value="ATP synthase (C/AC39) subunit, domain 3"/>
    <property type="match status" value="3"/>
</dbReference>
<reference evidence="3" key="1">
    <citation type="submission" date="2019-08" db="EMBL/GenBank/DDBJ databases">
        <authorList>
            <person name="Kucharzyk K."/>
            <person name="Murdoch R.W."/>
            <person name="Higgins S."/>
            <person name="Loffler F."/>
        </authorList>
    </citation>
    <scope>NUCLEOTIDE SEQUENCE</scope>
</reference>
<dbReference type="Pfam" id="PF01992">
    <property type="entry name" value="vATP-synt_AC39"/>
    <property type="match status" value="1"/>
</dbReference>
<dbReference type="InterPro" id="IPR002843">
    <property type="entry name" value="ATPase_V0-cplx_csu/dsu"/>
</dbReference>
<comment type="caution">
    <text evidence="3">The sequence shown here is derived from an EMBL/GenBank/DDBJ whole genome shotgun (WGS) entry which is preliminary data.</text>
</comment>